<evidence type="ECO:0000256" key="2">
    <source>
        <dbReference type="ARBA" id="ARBA00023015"/>
    </source>
</evidence>
<reference evidence="9" key="2">
    <citation type="submission" date="2021-12" db="EMBL/GenBank/DDBJ databases">
        <title>Resequencing data analysis of finger millet.</title>
        <authorList>
            <person name="Hatakeyama M."/>
            <person name="Aluri S."/>
            <person name="Balachadran M.T."/>
            <person name="Sivarajan S.R."/>
            <person name="Poveda L."/>
            <person name="Shimizu-Inatsugi R."/>
            <person name="Schlapbach R."/>
            <person name="Sreeman S.M."/>
            <person name="Shimizu K.K."/>
        </authorList>
    </citation>
    <scope>NUCLEOTIDE SEQUENCE</scope>
</reference>
<comment type="subcellular location">
    <subcellularLocation>
        <location evidence="1">Nucleus</location>
    </subcellularLocation>
</comment>
<keyword evidence="10" id="KW-1185">Reference proteome</keyword>
<accession>A0AAV5FXF5</accession>
<dbReference type="SUPFAM" id="SSF101936">
    <property type="entry name" value="DNA-binding pseudobarrel domain"/>
    <property type="match status" value="1"/>
</dbReference>
<dbReference type="Proteomes" id="UP001054889">
    <property type="component" value="Unassembled WGS sequence"/>
</dbReference>
<feature type="domain" description="TF-B3" evidence="8">
    <location>
        <begin position="165"/>
        <end position="249"/>
    </location>
</feature>
<evidence type="ECO:0000259" key="8">
    <source>
        <dbReference type="SMART" id="SM01019"/>
    </source>
</evidence>
<keyword evidence="6" id="KW-0175">Coiled coil</keyword>
<keyword evidence="2" id="KW-0805">Transcription regulation</keyword>
<evidence type="ECO:0000313" key="10">
    <source>
        <dbReference type="Proteomes" id="UP001054889"/>
    </source>
</evidence>
<name>A0AAV5FXF5_ELECO</name>
<evidence type="ECO:0000256" key="4">
    <source>
        <dbReference type="ARBA" id="ARBA00023163"/>
    </source>
</evidence>
<dbReference type="InterPro" id="IPR015300">
    <property type="entry name" value="DNA-bd_pseudobarrel_sf"/>
</dbReference>
<reference evidence="9" key="1">
    <citation type="journal article" date="2018" name="DNA Res.">
        <title>Multiple hybrid de novo genome assembly of finger millet, an orphan allotetraploid crop.</title>
        <authorList>
            <person name="Hatakeyama M."/>
            <person name="Aluri S."/>
            <person name="Balachadran M.T."/>
            <person name="Sivarajan S.R."/>
            <person name="Patrignani A."/>
            <person name="Gruter S."/>
            <person name="Poveda L."/>
            <person name="Shimizu-Inatsugi R."/>
            <person name="Baeten J."/>
            <person name="Francoijs K.J."/>
            <person name="Nataraja K.N."/>
            <person name="Reddy Y.A.N."/>
            <person name="Phadnis S."/>
            <person name="Ravikumar R.L."/>
            <person name="Schlapbach R."/>
            <person name="Sreeman S.M."/>
            <person name="Shimizu K.K."/>
        </authorList>
    </citation>
    <scope>NUCLEOTIDE SEQUENCE</scope>
</reference>
<keyword evidence="3" id="KW-0238">DNA-binding</keyword>
<feature type="coiled-coil region" evidence="6">
    <location>
        <begin position="415"/>
        <end position="449"/>
    </location>
</feature>
<protein>
    <recommendedName>
        <fullName evidence="8">TF-B3 domain-containing protein</fullName>
    </recommendedName>
</protein>
<dbReference type="GO" id="GO:0005634">
    <property type="term" value="C:nucleus"/>
    <property type="evidence" value="ECO:0007669"/>
    <property type="project" value="UniProtKB-SubCell"/>
</dbReference>
<keyword evidence="5" id="KW-0539">Nucleus</keyword>
<gene>
    <name evidence="9" type="primary">gb28608</name>
    <name evidence="9" type="ORF">PR202_gb28608</name>
</gene>
<evidence type="ECO:0000256" key="7">
    <source>
        <dbReference type="SAM" id="MobiDB-lite"/>
    </source>
</evidence>
<dbReference type="InterPro" id="IPR003340">
    <property type="entry name" value="B3_DNA-bd"/>
</dbReference>
<feature type="region of interest" description="Disordered" evidence="7">
    <location>
        <begin position="235"/>
        <end position="279"/>
    </location>
</feature>
<dbReference type="EMBL" id="BQKI01000098">
    <property type="protein sequence ID" value="GJN39486.1"/>
    <property type="molecule type" value="Genomic_DNA"/>
</dbReference>
<dbReference type="AlphaFoldDB" id="A0AAV5FXF5"/>
<dbReference type="GO" id="GO:0003677">
    <property type="term" value="F:DNA binding"/>
    <property type="evidence" value="ECO:0007669"/>
    <property type="project" value="UniProtKB-KW"/>
</dbReference>
<feature type="region of interest" description="Disordered" evidence="7">
    <location>
        <begin position="47"/>
        <end position="81"/>
    </location>
</feature>
<comment type="caution">
    <text evidence="9">The sequence shown here is derived from an EMBL/GenBank/DDBJ whole genome shotgun (WGS) entry which is preliminary data.</text>
</comment>
<feature type="compositionally biased region" description="Polar residues" evidence="7">
    <location>
        <begin position="256"/>
        <end position="279"/>
    </location>
</feature>
<sequence length="472" mass="53242">MALLESSLKSDNDEDFMPMDDKCTIISTHRPIAVHYAYIYHANEKSVPLKRKRGRPRGSQASKNKMKKKALDTGGSGSDMNDNFTLTDEDLAIVVADDFDAEDFIPLEVVRPRGTCEEQYISTGIPTATGKKVLKSNTSVHGNRGSAMGRAKEFQHKLPAAYPSFVKLMLPSHCEHCFWLGIPAKFYQNHLPKLKTVFELEDEDGKYHRTTYIGDRKRRDSVVYIVRENELETTDGPLRQQNLKGRKKGTSKEEGNSNQDADATSNILQSGDSSVVSEDTTDGISFSDYSDIEFDRVTSFSNFSIVVDSLAIDCKFQEHQRKSYYDLCCSQKSYLHKHLLGHLNPTLVVGVIMDIINIAKSIRMGVSPREDFLIWKKTLESFELLGMNVAFMIKRINNLLGLPTLSRDLPECKKYKDLKLKQACAREKVEALELQLSGAKDALKTMNLDIEKMESSANKSDQTWNELATAPW</sequence>
<dbReference type="CDD" id="cd10017">
    <property type="entry name" value="B3_DNA"/>
    <property type="match status" value="1"/>
</dbReference>
<keyword evidence="4" id="KW-0804">Transcription</keyword>
<proteinExistence type="predicted"/>
<evidence type="ECO:0000256" key="3">
    <source>
        <dbReference type="ARBA" id="ARBA00023125"/>
    </source>
</evidence>
<evidence type="ECO:0000256" key="1">
    <source>
        <dbReference type="ARBA" id="ARBA00004123"/>
    </source>
</evidence>
<dbReference type="Gene3D" id="2.40.330.10">
    <property type="entry name" value="DNA-binding pseudobarrel domain"/>
    <property type="match status" value="1"/>
</dbReference>
<evidence type="ECO:0000256" key="6">
    <source>
        <dbReference type="SAM" id="Coils"/>
    </source>
</evidence>
<evidence type="ECO:0000313" key="9">
    <source>
        <dbReference type="EMBL" id="GJN39486.1"/>
    </source>
</evidence>
<organism evidence="9 10">
    <name type="scientific">Eleusine coracana subsp. coracana</name>
    <dbReference type="NCBI Taxonomy" id="191504"/>
    <lineage>
        <taxon>Eukaryota</taxon>
        <taxon>Viridiplantae</taxon>
        <taxon>Streptophyta</taxon>
        <taxon>Embryophyta</taxon>
        <taxon>Tracheophyta</taxon>
        <taxon>Spermatophyta</taxon>
        <taxon>Magnoliopsida</taxon>
        <taxon>Liliopsida</taxon>
        <taxon>Poales</taxon>
        <taxon>Poaceae</taxon>
        <taxon>PACMAD clade</taxon>
        <taxon>Chloridoideae</taxon>
        <taxon>Cynodonteae</taxon>
        <taxon>Eleusininae</taxon>
        <taxon>Eleusine</taxon>
    </lineage>
</organism>
<evidence type="ECO:0000256" key="5">
    <source>
        <dbReference type="ARBA" id="ARBA00023242"/>
    </source>
</evidence>
<dbReference type="SMART" id="SM01019">
    <property type="entry name" value="B3"/>
    <property type="match status" value="1"/>
</dbReference>